<dbReference type="Proteomes" id="UP000252585">
    <property type="component" value="Unassembled WGS sequence"/>
</dbReference>
<reference evidence="2 3" key="1">
    <citation type="submission" date="2018-07" db="EMBL/GenBank/DDBJ databases">
        <title>Genomic Encyclopedia of Type Strains, Phase IV (KMG-IV): sequencing the most valuable type-strain genomes for metagenomic binning, comparative biology and taxonomic classification.</title>
        <authorList>
            <person name="Goeker M."/>
        </authorList>
    </citation>
    <scope>NUCLEOTIDE SEQUENCE [LARGE SCALE GENOMIC DNA]</scope>
    <source>
        <strain evidence="2 3">DSM 27696</strain>
    </source>
</reference>
<dbReference type="AlphaFoldDB" id="A0A368Y3K3"/>
<accession>A0A368Y3K3</accession>
<evidence type="ECO:0000313" key="2">
    <source>
        <dbReference type="EMBL" id="RCW74762.1"/>
    </source>
</evidence>
<organism evidence="2 3">
    <name type="scientific">Saliterribacillus persicus</name>
    <dbReference type="NCBI Taxonomy" id="930114"/>
    <lineage>
        <taxon>Bacteria</taxon>
        <taxon>Bacillati</taxon>
        <taxon>Bacillota</taxon>
        <taxon>Bacilli</taxon>
        <taxon>Bacillales</taxon>
        <taxon>Bacillaceae</taxon>
        <taxon>Saliterribacillus</taxon>
    </lineage>
</organism>
<protein>
    <recommendedName>
        <fullName evidence="4">Extracellular solute-binding protein</fullName>
    </recommendedName>
</protein>
<keyword evidence="1" id="KW-1133">Transmembrane helix</keyword>
<name>A0A368Y3K3_9BACI</name>
<gene>
    <name evidence="2" type="ORF">DFR57_10358</name>
</gene>
<proteinExistence type="predicted"/>
<dbReference type="EMBL" id="QPJJ01000003">
    <property type="protein sequence ID" value="RCW74762.1"/>
    <property type="molecule type" value="Genomic_DNA"/>
</dbReference>
<keyword evidence="1" id="KW-0812">Transmembrane</keyword>
<dbReference type="RefSeq" id="WP_114351881.1">
    <property type="nucleotide sequence ID" value="NZ_QPJJ01000003.1"/>
</dbReference>
<dbReference type="OrthoDB" id="1925387at2"/>
<keyword evidence="1" id="KW-0472">Membrane</keyword>
<comment type="caution">
    <text evidence="2">The sequence shown here is derived from an EMBL/GenBank/DDBJ whole genome shotgun (WGS) entry which is preliminary data.</text>
</comment>
<evidence type="ECO:0000313" key="3">
    <source>
        <dbReference type="Proteomes" id="UP000252585"/>
    </source>
</evidence>
<evidence type="ECO:0008006" key="4">
    <source>
        <dbReference type="Google" id="ProtNLM"/>
    </source>
</evidence>
<evidence type="ECO:0000256" key="1">
    <source>
        <dbReference type="SAM" id="Phobius"/>
    </source>
</evidence>
<sequence length="201" mass="22972">MKLIETLKTMHFKEAVDYIWEYYKIHIMGIIFGLFVIGSILSAVLKENEPQFNVTIVGAVSYEVVEPFQTQINEEYFEEYEVAVDNISHRGGTLANQSYEQVQKLVAKMSTGMIDVFIGNEDFAKDILEQEGIVPLNTVMDESLLEGTTTYDLDTGEVYAVNANDFDVFDDYEAFEDMILFVPATAENKDFIDTFFKDLKQ</sequence>
<feature type="transmembrane region" description="Helical" evidence="1">
    <location>
        <begin position="25"/>
        <end position="45"/>
    </location>
</feature>
<keyword evidence="3" id="KW-1185">Reference proteome</keyword>